<comment type="function">
    <text evidence="6 7">Catalyzes the reversible transfer of the terminal phosphate of ATP to form a long-chain polyphosphate (polyP).</text>
</comment>
<feature type="binding site" evidence="6">
    <location>
        <position position="408"/>
    </location>
    <ligand>
        <name>Mg(2+)</name>
        <dbReference type="ChEBI" id="CHEBI:18420"/>
    </ligand>
</feature>
<dbReference type="GO" id="GO:0016301">
    <property type="term" value="F:kinase activity"/>
    <property type="evidence" value="ECO:0007669"/>
    <property type="project" value="UniProtKB-KW"/>
</dbReference>
<dbReference type="SUPFAM" id="SSF143724">
    <property type="entry name" value="PHP14-like"/>
    <property type="match status" value="1"/>
</dbReference>
<comment type="caution">
    <text evidence="12">The sequence shown here is derived from an EMBL/GenBank/DDBJ whole genome shotgun (WGS) entry which is preliminary data.</text>
</comment>
<evidence type="ECO:0000256" key="1">
    <source>
        <dbReference type="ARBA" id="ARBA00022553"/>
    </source>
</evidence>
<dbReference type="PANTHER" id="PTHR30218:SF0">
    <property type="entry name" value="POLYPHOSPHATE KINASE"/>
    <property type="match status" value="1"/>
</dbReference>
<gene>
    <name evidence="6" type="primary">ppk</name>
    <name evidence="12" type="ORF">BC349_02625</name>
</gene>
<keyword evidence="4 6" id="KW-0418">Kinase</keyword>
<dbReference type="InterPro" id="IPR041108">
    <property type="entry name" value="PP_kinase_C_1"/>
</dbReference>
<keyword evidence="5 6" id="KW-0067">ATP-binding</keyword>
<evidence type="ECO:0000256" key="4">
    <source>
        <dbReference type="ARBA" id="ARBA00022777"/>
    </source>
</evidence>
<dbReference type="Pfam" id="PF02503">
    <property type="entry name" value="PP_kinase"/>
    <property type="match status" value="1"/>
</dbReference>
<feature type="binding site" evidence="6">
    <location>
        <position position="571"/>
    </location>
    <ligand>
        <name>ATP</name>
        <dbReference type="ChEBI" id="CHEBI:30616"/>
    </ligand>
</feature>
<dbReference type="Gene3D" id="3.30.870.10">
    <property type="entry name" value="Endonuclease Chain A"/>
    <property type="match status" value="2"/>
</dbReference>
<feature type="domain" description="Polyphosphate kinase N-terminal" evidence="9">
    <location>
        <begin position="11"/>
        <end position="117"/>
    </location>
</feature>
<dbReference type="NCBIfam" id="NF003917">
    <property type="entry name" value="PRK05443.1-1"/>
    <property type="match status" value="1"/>
</dbReference>
<feature type="binding site" evidence="6">
    <location>
        <position position="471"/>
    </location>
    <ligand>
        <name>ATP</name>
        <dbReference type="ChEBI" id="CHEBI:30616"/>
    </ligand>
</feature>
<dbReference type="Gene3D" id="3.30.1840.10">
    <property type="entry name" value="Polyphosphate kinase middle domain"/>
    <property type="match status" value="1"/>
</dbReference>
<keyword evidence="6" id="KW-0460">Magnesium</keyword>
<dbReference type="CDD" id="cd09164">
    <property type="entry name" value="PLDc_EcPPK1_C1_like"/>
    <property type="match status" value="1"/>
</dbReference>
<feature type="domain" description="Polyphosphate kinase C-terminal" evidence="10">
    <location>
        <begin position="511"/>
        <end position="680"/>
    </location>
</feature>
<name>A0ABR7M4D3_9BACT</name>
<dbReference type="SUPFAM" id="SSF56024">
    <property type="entry name" value="Phospholipase D/nuclease"/>
    <property type="match status" value="2"/>
</dbReference>
<dbReference type="Pfam" id="PF17941">
    <property type="entry name" value="PP_kinase_C_1"/>
    <property type="match status" value="1"/>
</dbReference>
<dbReference type="InterPro" id="IPR036830">
    <property type="entry name" value="PP_kinase_middle_dom_sf"/>
</dbReference>
<sequence>MTDMDGKRKTIARDISWLSFNARVLQEAADPSVPLKERIKFLGIFSNNMDEFFRVRVATLKRMIEFGGKKVRLNMHLEESPDKILEDIMIMVLRQQNEFNRIWDTISKEMAREKIFLVTEKQLNKEQKIFVKQFFEEEVRVNTLPLMIEQIPQLPYLRDKSIFLGVVMSRRSTAYEQKYALIEIPTKALSRFVQLPCPGNEKHIILLEDIIRFNLPAIFSYFGYEKFESWIFKVTKDAEIDIDNDVSTTLIQKIEKGVKNRRKGKPVRFVYDKEMDAGLLEFLMRRMNLTRKDNLIPGGRIHNFRHFMDFPDVFQKKSLRKKPFMHPLLAGSSRVTDVVLENDVMLNFPYHSFSPVIDMLREAAIDPDVVSIKITAYRLANNSKIINALINAVRNGKQVTVMMELRARFEEEANLAWKERLEEEGVKVLIGIPNMKVHAKMCIIRKRLQNRTIQYGFVSTGNMNESTAKIYGDHCLLTAHRGIMADINRMFLYLEKYKTQPDILKSCNNLLPCPGILRRELLKLINQEIRAAKRKKPSGILLKMNSLSDEILIEKLYEAARAGVPVQLIVRGIFCMYSENKKYNQPIKAISIVDEYLEHARVFIFHNGGKEKVYISSADWMVRNLDHRVEITCPVYDEDIKKVLKNMLNIQLSDNMKARILNNQLSNDYVRTPGKKVRSQVEQYNYLQSKRSRAILAAEAGLQEVPCPPKETKTERSN</sequence>
<dbReference type="RefSeq" id="WP_246456755.1">
    <property type="nucleotide sequence ID" value="NZ_JBHULF010000006.1"/>
</dbReference>
<dbReference type="EMBL" id="MBUA01000001">
    <property type="protein sequence ID" value="MBC6489847.1"/>
    <property type="molecule type" value="Genomic_DNA"/>
</dbReference>
<dbReference type="EC" id="2.7.4.1" evidence="6 7"/>
<evidence type="ECO:0000256" key="3">
    <source>
        <dbReference type="ARBA" id="ARBA00022741"/>
    </source>
</evidence>
<comment type="catalytic activity">
    <reaction evidence="6 7">
        <text>[phosphate](n) + ATP = [phosphate](n+1) + ADP</text>
        <dbReference type="Rhea" id="RHEA:19573"/>
        <dbReference type="Rhea" id="RHEA-COMP:9859"/>
        <dbReference type="Rhea" id="RHEA-COMP:14280"/>
        <dbReference type="ChEBI" id="CHEBI:16838"/>
        <dbReference type="ChEBI" id="CHEBI:30616"/>
        <dbReference type="ChEBI" id="CHEBI:456216"/>
        <dbReference type="EC" id="2.7.4.1"/>
    </reaction>
</comment>
<evidence type="ECO:0000259" key="10">
    <source>
        <dbReference type="Pfam" id="PF13090"/>
    </source>
</evidence>
<dbReference type="InterPro" id="IPR025200">
    <property type="entry name" value="PPK_C_dom2"/>
</dbReference>
<keyword evidence="3 6" id="KW-0547">Nucleotide-binding</keyword>
<dbReference type="PIRSF" id="PIRSF015589">
    <property type="entry name" value="PP_kinase"/>
    <property type="match status" value="1"/>
</dbReference>
<keyword evidence="6" id="KW-0479">Metal-binding</keyword>
<dbReference type="InterPro" id="IPR036832">
    <property type="entry name" value="PPK_N_dom_sf"/>
</dbReference>
<dbReference type="Gene3D" id="1.20.58.310">
    <property type="entry name" value="Polyphosphate kinase N-terminal domain"/>
    <property type="match status" value="1"/>
</dbReference>
<dbReference type="InterPro" id="IPR024953">
    <property type="entry name" value="PP_kinase_middle"/>
</dbReference>
<dbReference type="HAMAP" id="MF_00347">
    <property type="entry name" value="Polyphosphate_kinase"/>
    <property type="match status" value="1"/>
</dbReference>
<comment type="PTM">
    <text evidence="6 7">An intermediate of this reaction is the autophosphorylated ppk in which a phosphate is covalently linked to a histidine residue through a N-P bond.</text>
</comment>
<protein>
    <recommendedName>
        <fullName evidence="6 7">Polyphosphate kinase</fullName>
        <ecNumber evidence="6 7">2.7.4.1</ecNumber>
    </recommendedName>
    <alternativeName>
        <fullName evidence="6">ATP-polyphosphate phosphotransferase</fullName>
    </alternativeName>
    <alternativeName>
        <fullName evidence="6">Polyphosphoric acid kinase</fullName>
    </alternativeName>
</protein>
<dbReference type="Pfam" id="PF13089">
    <property type="entry name" value="PP_kinase_N"/>
    <property type="match status" value="1"/>
</dbReference>
<evidence type="ECO:0000259" key="8">
    <source>
        <dbReference type="Pfam" id="PF02503"/>
    </source>
</evidence>
<dbReference type="PANTHER" id="PTHR30218">
    <property type="entry name" value="POLYPHOSPHATE KINASE"/>
    <property type="match status" value="1"/>
</dbReference>
<feature type="binding site" evidence="6">
    <location>
        <position position="599"/>
    </location>
    <ligand>
        <name>ATP</name>
        <dbReference type="ChEBI" id="CHEBI:30616"/>
    </ligand>
</feature>
<reference evidence="12 13" key="1">
    <citation type="submission" date="2016-07" db="EMBL/GenBank/DDBJ databases">
        <title>Genome analysis of Flavihumibacter stibioxidans YS-17.</title>
        <authorList>
            <person name="Shi K."/>
            <person name="Han Y."/>
            <person name="Wang G."/>
        </authorList>
    </citation>
    <scope>NUCLEOTIDE SEQUENCE [LARGE SCALE GENOMIC DNA]</scope>
    <source>
        <strain evidence="12 13">YS-17</strain>
    </source>
</reference>
<feature type="domain" description="Polyphosphate kinase C-terminal" evidence="11">
    <location>
        <begin position="336"/>
        <end position="499"/>
    </location>
</feature>
<evidence type="ECO:0000256" key="6">
    <source>
        <dbReference type="HAMAP-Rule" id="MF_00347"/>
    </source>
</evidence>
<evidence type="ECO:0000313" key="12">
    <source>
        <dbReference type="EMBL" id="MBC6489847.1"/>
    </source>
</evidence>
<organism evidence="12 13">
    <name type="scientific">Flavihumibacter stibioxidans</name>
    <dbReference type="NCBI Taxonomy" id="1834163"/>
    <lineage>
        <taxon>Bacteria</taxon>
        <taxon>Pseudomonadati</taxon>
        <taxon>Bacteroidota</taxon>
        <taxon>Chitinophagia</taxon>
        <taxon>Chitinophagales</taxon>
        <taxon>Chitinophagaceae</taxon>
        <taxon>Flavihumibacter</taxon>
    </lineage>
</organism>
<dbReference type="InterPro" id="IPR003414">
    <property type="entry name" value="PP_kinase"/>
</dbReference>
<feature type="domain" description="Polyphosphate kinase middle" evidence="8">
    <location>
        <begin position="126"/>
        <end position="310"/>
    </location>
</feature>
<evidence type="ECO:0000259" key="11">
    <source>
        <dbReference type="Pfam" id="PF17941"/>
    </source>
</evidence>
<proteinExistence type="inferred from homology"/>
<dbReference type="SUPFAM" id="SSF140356">
    <property type="entry name" value="PPK N-terminal domain-like"/>
    <property type="match status" value="1"/>
</dbReference>
<feature type="active site" description="Phosphohistidine intermediate" evidence="6">
    <location>
        <position position="438"/>
    </location>
</feature>
<keyword evidence="2 6" id="KW-0808">Transferase</keyword>
<dbReference type="Proteomes" id="UP000765802">
    <property type="component" value="Unassembled WGS sequence"/>
</dbReference>
<evidence type="ECO:0000256" key="7">
    <source>
        <dbReference type="RuleBase" id="RU003800"/>
    </source>
</evidence>
<feature type="binding site" evidence="6">
    <location>
        <position position="378"/>
    </location>
    <ligand>
        <name>Mg(2+)</name>
        <dbReference type="ChEBI" id="CHEBI:18420"/>
    </ligand>
</feature>
<dbReference type="Pfam" id="PF13090">
    <property type="entry name" value="PP_kinase_C"/>
    <property type="match status" value="1"/>
</dbReference>
<comment type="similarity">
    <text evidence="6 7">Belongs to the polyphosphate kinase 1 (PPK1) family.</text>
</comment>
<comment type="cofactor">
    <cofactor evidence="6">
        <name>Mg(2+)</name>
        <dbReference type="ChEBI" id="CHEBI:18420"/>
    </cofactor>
</comment>
<keyword evidence="13" id="KW-1185">Reference proteome</keyword>
<evidence type="ECO:0000256" key="5">
    <source>
        <dbReference type="ARBA" id="ARBA00022840"/>
    </source>
</evidence>
<accession>A0ABR7M4D3</accession>
<evidence type="ECO:0000259" key="9">
    <source>
        <dbReference type="Pfam" id="PF13089"/>
    </source>
</evidence>
<keyword evidence="1 6" id="KW-0597">Phosphoprotein</keyword>
<dbReference type="InterPro" id="IPR025198">
    <property type="entry name" value="PPK_N_dom"/>
</dbReference>
<evidence type="ECO:0000256" key="2">
    <source>
        <dbReference type="ARBA" id="ARBA00022679"/>
    </source>
</evidence>
<evidence type="ECO:0000313" key="13">
    <source>
        <dbReference type="Proteomes" id="UP000765802"/>
    </source>
</evidence>
<dbReference type="NCBIfam" id="TIGR03705">
    <property type="entry name" value="poly_P_kin"/>
    <property type="match status" value="1"/>
</dbReference>
<feature type="binding site" evidence="6">
    <location>
        <position position="48"/>
    </location>
    <ligand>
        <name>ATP</name>
        <dbReference type="ChEBI" id="CHEBI:30616"/>
    </ligand>
</feature>